<dbReference type="InterPro" id="IPR051737">
    <property type="entry name" value="L-xylulose/Carbonyl_redctase"/>
</dbReference>
<keyword evidence="3" id="KW-0521">NADP</keyword>
<dbReference type="Gene3D" id="3.40.50.720">
    <property type="entry name" value="NAD(P)-binding Rossmann-like Domain"/>
    <property type="match status" value="1"/>
</dbReference>
<dbReference type="AlphaFoldDB" id="A0A8D2BQG3"/>
<organism evidence="5 6">
    <name type="scientific">Sus scrofa</name>
    <name type="common">Pig</name>
    <dbReference type="NCBI Taxonomy" id="9823"/>
    <lineage>
        <taxon>Eukaryota</taxon>
        <taxon>Metazoa</taxon>
        <taxon>Chordata</taxon>
        <taxon>Craniata</taxon>
        <taxon>Vertebrata</taxon>
        <taxon>Euteleostomi</taxon>
        <taxon>Mammalia</taxon>
        <taxon>Eutheria</taxon>
        <taxon>Laurasiatheria</taxon>
        <taxon>Artiodactyla</taxon>
        <taxon>Suina</taxon>
        <taxon>Suidae</taxon>
        <taxon>Sus</taxon>
    </lineage>
</organism>
<evidence type="ECO:0000313" key="6">
    <source>
        <dbReference type="Proteomes" id="UP000694723"/>
    </source>
</evidence>
<dbReference type="PRINTS" id="PR00081">
    <property type="entry name" value="GDHRDH"/>
</dbReference>
<evidence type="ECO:0000313" key="5">
    <source>
        <dbReference type="Ensembl" id="ENSSSCP00060036773.1"/>
    </source>
</evidence>
<dbReference type="PANTHER" id="PTHR44252">
    <property type="entry name" value="D-ERYTHRULOSE REDUCTASE"/>
    <property type="match status" value="1"/>
</dbReference>
<evidence type="ECO:0000256" key="3">
    <source>
        <dbReference type="ARBA" id="ARBA00022857"/>
    </source>
</evidence>
<evidence type="ECO:0008006" key="7">
    <source>
        <dbReference type="Google" id="ProtNLM"/>
    </source>
</evidence>
<name>A0A8D2BQG3_PIG</name>
<comment type="subcellular location">
    <subcellularLocation>
        <location evidence="1">Membrane</location>
    </subcellularLocation>
</comment>
<evidence type="ECO:0000256" key="4">
    <source>
        <dbReference type="ARBA" id="ARBA00023136"/>
    </source>
</evidence>
<evidence type="ECO:0000256" key="2">
    <source>
        <dbReference type="ARBA" id="ARBA00006484"/>
    </source>
</evidence>
<dbReference type="InterPro" id="IPR002347">
    <property type="entry name" value="SDR_fam"/>
</dbReference>
<accession>A0A8D2BQG3</accession>
<dbReference type="GO" id="GO:0016020">
    <property type="term" value="C:membrane"/>
    <property type="evidence" value="ECO:0007669"/>
    <property type="project" value="UniProtKB-SubCell"/>
</dbReference>
<reference evidence="5" key="1">
    <citation type="submission" date="2025-08" db="UniProtKB">
        <authorList>
            <consortium name="Ensembl"/>
        </authorList>
    </citation>
    <scope>IDENTIFICATION</scope>
</reference>
<proteinExistence type="inferred from homology"/>
<dbReference type="SUPFAM" id="SSF51735">
    <property type="entry name" value="NAD(P)-binding Rossmann-fold domains"/>
    <property type="match status" value="1"/>
</dbReference>
<dbReference type="Ensembl" id="ENSSSCT00060084994.1">
    <property type="protein sequence ID" value="ENSSSCP00060036773.1"/>
    <property type="gene ID" value="ENSSSCG00060062320.1"/>
</dbReference>
<evidence type="ECO:0000256" key="1">
    <source>
        <dbReference type="ARBA" id="ARBA00004370"/>
    </source>
</evidence>
<sequence length="159" mass="16808">MAQMNLCRQKRNKLEFGLHSAQSGAGPHRDGAHGALGIHYWGGQRSSEVNLQAVIQVSQVVAQGLIAQGALGSTVNVSSQSSQCALTDHSIYCPTKGALDMLTKVMALELGPHKICVNAVNPTVVMTPVGQAHCSNNPQKAKTMLDQIPLGAGLLSWRT</sequence>
<dbReference type="GO" id="GO:0044281">
    <property type="term" value="P:small molecule metabolic process"/>
    <property type="evidence" value="ECO:0007669"/>
    <property type="project" value="UniProtKB-ARBA"/>
</dbReference>
<dbReference type="InterPro" id="IPR036291">
    <property type="entry name" value="NAD(P)-bd_dom_sf"/>
</dbReference>
<dbReference type="Pfam" id="PF13561">
    <property type="entry name" value="adh_short_C2"/>
    <property type="match status" value="1"/>
</dbReference>
<dbReference type="PANTHER" id="PTHR44252:SF2">
    <property type="entry name" value="L-XYLULOSE REDUCTASE"/>
    <property type="match status" value="1"/>
</dbReference>
<dbReference type="Proteomes" id="UP000694723">
    <property type="component" value="Unplaced"/>
</dbReference>
<keyword evidence="4" id="KW-0472">Membrane</keyword>
<protein>
    <recommendedName>
        <fullName evidence="7">L-xylulose reductase</fullName>
    </recommendedName>
</protein>
<comment type="similarity">
    <text evidence="2">Belongs to the short-chain dehydrogenases/reductases (SDR) family.</text>
</comment>